<name>A0AA47NVQ5_MERPO</name>
<organism evidence="1 2">
    <name type="scientific">Merluccius polli</name>
    <name type="common">Benguela hake</name>
    <name type="synonym">Merluccius cadenati</name>
    <dbReference type="NCBI Taxonomy" id="89951"/>
    <lineage>
        <taxon>Eukaryota</taxon>
        <taxon>Metazoa</taxon>
        <taxon>Chordata</taxon>
        <taxon>Craniata</taxon>
        <taxon>Vertebrata</taxon>
        <taxon>Euteleostomi</taxon>
        <taxon>Actinopterygii</taxon>
        <taxon>Neopterygii</taxon>
        <taxon>Teleostei</taxon>
        <taxon>Neoteleostei</taxon>
        <taxon>Acanthomorphata</taxon>
        <taxon>Zeiogadaria</taxon>
        <taxon>Gadariae</taxon>
        <taxon>Gadiformes</taxon>
        <taxon>Gadoidei</taxon>
        <taxon>Merlucciidae</taxon>
        <taxon>Merluccius</taxon>
    </lineage>
</organism>
<evidence type="ECO:0000313" key="2">
    <source>
        <dbReference type="Proteomes" id="UP001174136"/>
    </source>
</evidence>
<gene>
    <name evidence="1" type="ORF">N1851_024684</name>
</gene>
<comment type="caution">
    <text evidence="1">The sequence shown here is derived from an EMBL/GenBank/DDBJ whole genome shotgun (WGS) entry which is preliminary data.</text>
</comment>
<proteinExistence type="predicted"/>
<sequence>MARREMSAQGDGCWECGCNRHIQHNCPYNFRQARTGNLYNRANARWAGPHVGRTLLPTPACLTTRLFQYLVADPCLPDDPPVPAHVADPCLPDDPPVPAHVADPCLSDYQPVADPCLSDYQPVAEPPPVRLPPLLPTLACPTTRLLPFPPLPDYRLPNLACGYSPCEQ</sequence>
<evidence type="ECO:0000313" key="1">
    <source>
        <dbReference type="EMBL" id="KAK0138768.1"/>
    </source>
</evidence>
<protein>
    <submittedName>
        <fullName evidence="1">Uncharacterized protein</fullName>
    </submittedName>
</protein>
<dbReference type="EMBL" id="JAOPHQ010004574">
    <property type="protein sequence ID" value="KAK0138768.1"/>
    <property type="molecule type" value="Genomic_DNA"/>
</dbReference>
<dbReference type="AlphaFoldDB" id="A0AA47NVQ5"/>
<dbReference type="Proteomes" id="UP001174136">
    <property type="component" value="Unassembled WGS sequence"/>
</dbReference>
<reference evidence="1" key="1">
    <citation type="journal article" date="2023" name="Front. Mar. Sci.">
        <title>A new Merluccius polli reference genome to investigate the effects of global change in West African waters.</title>
        <authorList>
            <person name="Mateo J.L."/>
            <person name="Blanco-Fernandez C."/>
            <person name="Garcia-Vazquez E."/>
            <person name="Machado-Schiaffino G."/>
        </authorList>
    </citation>
    <scope>NUCLEOTIDE SEQUENCE</scope>
    <source>
        <strain evidence="1">C29</strain>
        <tissue evidence="1">Fin</tissue>
    </source>
</reference>
<accession>A0AA47NVQ5</accession>
<keyword evidence="2" id="KW-1185">Reference proteome</keyword>